<feature type="transmembrane region" description="Helical" evidence="1">
    <location>
        <begin position="43"/>
        <end position="61"/>
    </location>
</feature>
<reference evidence="3 4" key="1">
    <citation type="journal article" date="2019" name="Int. J. Syst. Evol. Microbiol.">
        <title>The Global Catalogue of Microorganisms (GCM) 10K type strain sequencing project: providing services to taxonomists for standard genome sequencing and annotation.</title>
        <authorList>
            <consortium name="The Broad Institute Genomics Platform"/>
            <consortium name="The Broad Institute Genome Sequencing Center for Infectious Disease"/>
            <person name="Wu L."/>
            <person name="Ma J."/>
        </authorList>
    </citation>
    <scope>NUCLEOTIDE SEQUENCE [LARGE SCALE GENOMIC DNA]</scope>
    <source>
        <strain evidence="3 4">JCM 12389</strain>
    </source>
</reference>
<keyword evidence="4" id="KW-1185">Reference proteome</keyword>
<keyword evidence="1" id="KW-0812">Transmembrane</keyword>
<evidence type="ECO:0000313" key="3">
    <source>
        <dbReference type="EMBL" id="GAA0503106.1"/>
    </source>
</evidence>
<sequence>MGLLYGIAILNILDGGFTSLGLYAGVIEEQNPLMKALWTTHPLYFAGVKLGLSLLLILIGHRMTKAILKKWRLLYLSVLLLYSSVLGMHLFWIHHFI</sequence>
<dbReference type="EMBL" id="BAAADO010000009">
    <property type="protein sequence ID" value="GAA0503106.1"/>
    <property type="molecule type" value="Genomic_DNA"/>
</dbReference>
<proteinExistence type="predicted"/>
<protein>
    <recommendedName>
        <fullName evidence="2">DUF5658 domain-containing protein</fullName>
    </recommendedName>
</protein>
<accession>A0ABN1BQS8</accession>
<feature type="transmembrane region" description="Helical" evidence="1">
    <location>
        <begin position="73"/>
        <end position="93"/>
    </location>
</feature>
<dbReference type="Proteomes" id="UP001500880">
    <property type="component" value="Unassembled WGS sequence"/>
</dbReference>
<feature type="domain" description="DUF5658" evidence="2">
    <location>
        <begin position="6"/>
        <end position="94"/>
    </location>
</feature>
<comment type="caution">
    <text evidence="3">The sequence shown here is derived from an EMBL/GenBank/DDBJ whole genome shotgun (WGS) entry which is preliminary data.</text>
</comment>
<organism evidence="3 4">
    <name type="scientific">Salinibacillus aidingensis</name>
    <dbReference type="NCBI Taxonomy" id="237684"/>
    <lineage>
        <taxon>Bacteria</taxon>
        <taxon>Bacillati</taxon>
        <taxon>Bacillota</taxon>
        <taxon>Bacilli</taxon>
        <taxon>Bacillales</taxon>
        <taxon>Bacillaceae</taxon>
        <taxon>Salinibacillus</taxon>
    </lineage>
</organism>
<dbReference type="Pfam" id="PF18902">
    <property type="entry name" value="DUF5658"/>
    <property type="match status" value="1"/>
</dbReference>
<dbReference type="RefSeq" id="WP_343843640.1">
    <property type="nucleotide sequence ID" value="NZ_BAAADO010000009.1"/>
</dbReference>
<dbReference type="InterPro" id="IPR043717">
    <property type="entry name" value="DUF5658"/>
</dbReference>
<evidence type="ECO:0000256" key="1">
    <source>
        <dbReference type="SAM" id="Phobius"/>
    </source>
</evidence>
<keyword evidence="1" id="KW-1133">Transmembrane helix</keyword>
<name>A0ABN1BQS8_9BACI</name>
<keyword evidence="1" id="KW-0472">Membrane</keyword>
<evidence type="ECO:0000313" key="4">
    <source>
        <dbReference type="Proteomes" id="UP001500880"/>
    </source>
</evidence>
<gene>
    <name evidence="3" type="ORF">GCM10008986_33430</name>
</gene>
<evidence type="ECO:0000259" key="2">
    <source>
        <dbReference type="Pfam" id="PF18902"/>
    </source>
</evidence>